<evidence type="ECO:0000313" key="4">
    <source>
        <dbReference type="Proteomes" id="UP000054623"/>
    </source>
</evidence>
<accession>A0A0W1JQ30</accession>
<dbReference type="InterPro" id="IPR050834">
    <property type="entry name" value="Glycosyltransf_2"/>
</dbReference>
<dbReference type="OrthoDB" id="9802649at2"/>
<dbReference type="Gene3D" id="3.90.550.10">
    <property type="entry name" value="Spore Coat Polysaccharide Biosynthesis Protein SpsA, Chain A"/>
    <property type="match status" value="1"/>
</dbReference>
<evidence type="ECO:0000259" key="2">
    <source>
        <dbReference type="Pfam" id="PF00535"/>
    </source>
</evidence>
<dbReference type="PANTHER" id="PTHR43685:SF11">
    <property type="entry name" value="GLYCOSYLTRANSFERASE TAGX-RELATED"/>
    <property type="match status" value="1"/>
</dbReference>
<dbReference type="PANTHER" id="PTHR43685">
    <property type="entry name" value="GLYCOSYLTRANSFERASE"/>
    <property type="match status" value="1"/>
</dbReference>
<comment type="similarity">
    <text evidence="1">Belongs to the glycosyltransferase 2 family.</text>
</comment>
<dbReference type="EMBL" id="LOCK01000001">
    <property type="protein sequence ID" value="KTE93841.1"/>
    <property type="molecule type" value="Genomic_DNA"/>
</dbReference>
<dbReference type="RefSeq" id="WP_058490617.1">
    <property type="nucleotide sequence ID" value="NZ_LOCK01000001.1"/>
</dbReference>
<protein>
    <recommendedName>
        <fullName evidence="2">Glycosyltransferase 2-like domain-containing protein</fullName>
    </recommendedName>
</protein>
<dbReference type="AlphaFoldDB" id="A0A0W1JQ30"/>
<dbReference type="Proteomes" id="UP000054623">
    <property type="component" value="Unassembled WGS sequence"/>
</dbReference>
<comment type="caution">
    <text evidence="3">The sequence shown here is derived from an EMBL/GenBank/DDBJ whole genome shotgun (WGS) entry which is preliminary data.</text>
</comment>
<dbReference type="InterPro" id="IPR001173">
    <property type="entry name" value="Glyco_trans_2-like"/>
</dbReference>
<evidence type="ECO:0000256" key="1">
    <source>
        <dbReference type="ARBA" id="ARBA00006739"/>
    </source>
</evidence>
<dbReference type="InterPro" id="IPR029044">
    <property type="entry name" value="Nucleotide-diphossugar_trans"/>
</dbReference>
<name>A0A0W1JQ30_DESHA</name>
<dbReference type="SUPFAM" id="SSF53448">
    <property type="entry name" value="Nucleotide-diphospho-sugar transferases"/>
    <property type="match status" value="1"/>
</dbReference>
<proteinExistence type="inferred from homology"/>
<dbReference type="Pfam" id="PF00535">
    <property type="entry name" value="Glycos_transf_2"/>
    <property type="match status" value="1"/>
</dbReference>
<gene>
    <name evidence="3" type="ORF">AT727_02480</name>
</gene>
<reference evidence="3 4" key="1">
    <citation type="submission" date="2015-12" db="EMBL/GenBank/DDBJ databases">
        <title>Draft Genome Sequence of Desulfitobacterium hafniense Strain DH, a Sulfate-reducing Bacterium Isolated from Paddy Soils.</title>
        <authorList>
            <person name="Bao P."/>
            <person name="Zhang X."/>
            <person name="Li G."/>
        </authorList>
    </citation>
    <scope>NUCLEOTIDE SEQUENCE [LARGE SCALE GENOMIC DNA]</scope>
    <source>
        <strain evidence="3 4">DH</strain>
    </source>
</reference>
<evidence type="ECO:0000313" key="3">
    <source>
        <dbReference type="EMBL" id="KTE93841.1"/>
    </source>
</evidence>
<organism evidence="3 4">
    <name type="scientific">Desulfitobacterium hafniense</name>
    <name type="common">Desulfitobacterium frappieri</name>
    <dbReference type="NCBI Taxonomy" id="49338"/>
    <lineage>
        <taxon>Bacteria</taxon>
        <taxon>Bacillati</taxon>
        <taxon>Bacillota</taxon>
        <taxon>Clostridia</taxon>
        <taxon>Eubacteriales</taxon>
        <taxon>Desulfitobacteriaceae</taxon>
        <taxon>Desulfitobacterium</taxon>
    </lineage>
</organism>
<feature type="domain" description="Glycosyltransferase 2-like" evidence="2">
    <location>
        <begin position="7"/>
        <end position="177"/>
    </location>
</feature>
<dbReference type="CDD" id="cd00761">
    <property type="entry name" value="Glyco_tranf_GTA_type"/>
    <property type="match status" value="1"/>
</dbReference>
<sequence>MKKPLISIIVLIYENAEKVYRTLDSIIIQDYENIEVLVSDDGSTMFPREEIESFLSGKAIRFKVRRNRENLGTVAHCNIAAAETSGEFLKFLASGDGLYDSTSLSNLIEFAQRNQGAPVVTSISHVSNEEFTEIYYSFPSSRRVRIINNTPPKNLFEKLVFSNIISAAGALFRREFFTCYQGFDENYRLLEDWPTWLRLTRNGIRIPCFEKVTVYYAVGGISSKSGTAFESKGLRNDMILCYEHEILPFLSKLSFIPSNFALYQYEKLKSIEKKGRVQRAWFFFRYFPYEVYRVSKAYSKYLLIAIKGGKNESN</sequence>